<feature type="non-terminal residue" evidence="1">
    <location>
        <position position="1"/>
    </location>
</feature>
<dbReference type="Proteomes" id="UP000681967">
    <property type="component" value="Unassembled WGS sequence"/>
</dbReference>
<evidence type="ECO:0000313" key="2">
    <source>
        <dbReference type="Proteomes" id="UP000681967"/>
    </source>
</evidence>
<comment type="caution">
    <text evidence="1">The sequence shown here is derived from an EMBL/GenBank/DDBJ whole genome shotgun (WGS) entry which is preliminary data.</text>
</comment>
<dbReference type="AlphaFoldDB" id="A0A8S3F4Y7"/>
<dbReference type="EMBL" id="CAJOBH010238937">
    <property type="protein sequence ID" value="CAF5101948.1"/>
    <property type="molecule type" value="Genomic_DNA"/>
</dbReference>
<proteinExistence type="predicted"/>
<reference evidence="1" key="1">
    <citation type="submission" date="2021-02" db="EMBL/GenBank/DDBJ databases">
        <authorList>
            <person name="Nowell W R."/>
        </authorList>
    </citation>
    <scope>NUCLEOTIDE SEQUENCE</scope>
</reference>
<protein>
    <submittedName>
        <fullName evidence="1">Uncharacterized protein</fullName>
    </submittedName>
</protein>
<accession>A0A8S3F4Y7</accession>
<gene>
    <name evidence="1" type="ORF">BYL167_LOCUS64480</name>
</gene>
<sequence length="56" mass="6642">MAQRVVDAQQLARHFTESELHELYSFKPDEDEPQEYLLKELPDDIVLKNCIEKNPK</sequence>
<organism evidence="1 2">
    <name type="scientific">Rotaria magnacalcarata</name>
    <dbReference type="NCBI Taxonomy" id="392030"/>
    <lineage>
        <taxon>Eukaryota</taxon>
        <taxon>Metazoa</taxon>
        <taxon>Spiralia</taxon>
        <taxon>Gnathifera</taxon>
        <taxon>Rotifera</taxon>
        <taxon>Eurotatoria</taxon>
        <taxon>Bdelloidea</taxon>
        <taxon>Philodinida</taxon>
        <taxon>Philodinidae</taxon>
        <taxon>Rotaria</taxon>
    </lineage>
</organism>
<name>A0A8S3F4Y7_9BILA</name>
<evidence type="ECO:0000313" key="1">
    <source>
        <dbReference type="EMBL" id="CAF5101948.1"/>
    </source>
</evidence>